<keyword evidence="1" id="KW-1133">Transmembrane helix</keyword>
<dbReference type="AlphaFoldDB" id="A0A135IAI7"/>
<keyword evidence="3" id="KW-1185">Reference proteome</keyword>
<dbReference type="Proteomes" id="UP000070529">
    <property type="component" value="Unassembled WGS sequence"/>
</dbReference>
<proteinExistence type="predicted"/>
<dbReference type="STRING" id="294935.ATN88_09790"/>
<reference evidence="2 3" key="1">
    <citation type="submission" date="2015-11" db="EMBL/GenBank/DDBJ databases">
        <title>Genomic Taxonomy of the Vibrionaceae.</title>
        <authorList>
            <person name="Gomez-Gil B."/>
            <person name="Enciso-Ibarra J."/>
        </authorList>
    </citation>
    <scope>NUCLEOTIDE SEQUENCE [LARGE SCALE GENOMIC DNA]</scope>
    <source>
        <strain evidence="2 3">CAIM 912</strain>
    </source>
</reference>
<dbReference type="Gene3D" id="6.10.340.10">
    <property type="match status" value="1"/>
</dbReference>
<evidence type="ECO:0000256" key="1">
    <source>
        <dbReference type="SAM" id="Phobius"/>
    </source>
</evidence>
<feature type="transmembrane region" description="Helical" evidence="1">
    <location>
        <begin position="224"/>
        <end position="251"/>
    </location>
</feature>
<evidence type="ECO:0000313" key="3">
    <source>
        <dbReference type="Proteomes" id="UP000070529"/>
    </source>
</evidence>
<protein>
    <submittedName>
        <fullName evidence="2">Uncharacterized protein</fullName>
    </submittedName>
</protein>
<dbReference type="OrthoDB" id="9812260at2"/>
<dbReference type="CDD" id="cd06225">
    <property type="entry name" value="HAMP"/>
    <property type="match status" value="1"/>
</dbReference>
<sequence>MLKKLTINQLLFVSHLLLVVILIAGMSYSRYQSEWESRVNQEAALMEQSVSPLMREISAAVAGRNYTALMMPSQKDTLSRIEQLLFLDVQGTSDYLDNKVCIRYVRETGEIWRVDVSDEELESTKLTRDTLATKLEEENLNHITARKLAFLLNKANKDLSALALSQKLTAEFSPPWPIAPLEDKFALFPEQNVAAIQLPLFNKNGGYLYAVFDASHLYSLKSEIYFTIAVEAAIALFVSLLLIIGVTHWLVAPLRRLAAQMDKDIEQLNIASLEEIHRSDEIGVLARGLHS</sequence>
<evidence type="ECO:0000313" key="2">
    <source>
        <dbReference type="EMBL" id="KXF82408.1"/>
    </source>
</evidence>
<organism evidence="2 3">
    <name type="scientific">Enterovibrio coralii</name>
    <dbReference type="NCBI Taxonomy" id="294935"/>
    <lineage>
        <taxon>Bacteria</taxon>
        <taxon>Pseudomonadati</taxon>
        <taxon>Pseudomonadota</taxon>
        <taxon>Gammaproteobacteria</taxon>
        <taxon>Vibrionales</taxon>
        <taxon>Vibrionaceae</taxon>
        <taxon>Enterovibrio</taxon>
    </lineage>
</organism>
<comment type="caution">
    <text evidence="2">The sequence shown here is derived from an EMBL/GenBank/DDBJ whole genome shotgun (WGS) entry which is preliminary data.</text>
</comment>
<dbReference type="RefSeq" id="WP_067413935.1">
    <property type="nucleotide sequence ID" value="NZ_LNTY01000025.1"/>
</dbReference>
<dbReference type="EMBL" id="LNTY01000025">
    <property type="protein sequence ID" value="KXF82408.1"/>
    <property type="molecule type" value="Genomic_DNA"/>
</dbReference>
<gene>
    <name evidence="2" type="ORF">ATN88_09790</name>
</gene>
<accession>A0A135IAI7</accession>
<keyword evidence="1" id="KW-0472">Membrane</keyword>
<keyword evidence="1" id="KW-0812">Transmembrane</keyword>
<name>A0A135IAI7_9GAMM</name>